<gene>
    <name evidence="2" type="ORF">CENDO_09810</name>
</gene>
<name>A0A4P7QJD1_9CORY</name>
<evidence type="ECO:0000313" key="2">
    <source>
        <dbReference type="EMBL" id="QCB29216.1"/>
    </source>
</evidence>
<dbReference type="AlphaFoldDB" id="A0A4P7QJD1"/>
<evidence type="ECO:0000313" key="3">
    <source>
        <dbReference type="Proteomes" id="UP000296352"/>
    </source>
</evidence>
<protein>
    <submittedName>
        <fullName evidence="2">Uncharacterized protein</fullName>
    </submittedName>
</protein>
<dbReference type="RefSeq" id="WP_210726535.1">
    <property type="nucleotide sequence ID" value="NZ_CP039247.1"/>
</dbReference>
<dbReference type="Proteomes" id="UP000296352">
    <property type="component" value="Chromosome"/>
</dbReference>
<evidence type="ECO:0000256" key="1">
    <source>
        <dbReference type="SAM" id="MobiDB-lite"/>
    </source>
</evidence>
<keyword evidence="3" id="KW-1185">Reference proteome</keyword>
<dbReference type="SUPFAM" id="SSF159888">
    <property type="entry name" value="YdhG-like"/>
    <property type="match status" value="1"/>
</dbReference>
<sequence length="74" mass="8205">MTFTEDEEAMAVVIREKEPIGENFELGCHIAWNQPMFTHHDTFIIGFSHAKKHMAAASNNSRTSSPSTVSPTGQ</sequence>
<dbReference type="Gene3D" id="3.90.1150.200">
    <property type="match status" value="1"/>
</dbReference>
<dbReference type="EMBL" id="CP039247">
    <property type="protein sequence ID" value="QCB29216.1"/>
    <property type="molecule type" value="Genomic_DNA"/>
</dbReference>
<reference evidence="2 3" key="1">
    <citation type="submission" date="2019-04" db="EMBL/GenBank/DDBJ databases">
        <title>Corynebacterium endometrii sp. nov., isolated from the uterus of a cow with endometritis.</title>
        <authorList>
            <person name="Ballas P."/>
            <person name="Ruckert C."/>
            <person name="Wagener K."/>
            <person name="Drillich M."/>
            <person name="Kaempfer P."/>
            <person name="Busse H.-J."/>
            <person name="Ehling-Schulz M."/>
        </authorList>
    </citation>
    <scope>NUCLEOTIDE SEQUENCE [LARGE SCALE GENOMIC DNA]</scope>
    <source>
        <strain evidence="2 3">LMM-1653</strain>
    </source>
</reference>
<dbReference type="KEGG" id="cee:CENDO_09810"/>
<accession>A0A4P7QJD1</accession>
<feature type="region of interest" description="Disordered" evidence="1">
    <location>
        <begin position="55"/>
        <end position="74"/>
    </location>
</feature>
<proteinExistence type="predicted"/>
<organism evidence="2 3">
    <name type="scientific">Corynebacterium endometrii</name>
    <dbReference type="NCBI Taxonomy" id="2488819"/>
    <lineage>
        <taxon>Bacteria</taxon>
        <taxon>Bacillati</taxon>
        <taxon>Actinomycetota</taxon>
        <taxon>Actinomycetes</taxon>
        <taxon>Mycobacteriales</taxon>
        <taxon>Corynebacteriaceae</taxon>
        <taxon>Corynebacterium</taxon>
    </lineage>
</organism>